<accession>A0A6M8B755</accession>
<reference evidence="3 4" key="1">
    <citation type="submission" date="2020-05" db="EMBL/GenBank/DDBJ databases">
        <title>Actinomyces sp. zg-325.</title>
        <authorList>
            <person name="Yang C."/>
        </authorList>
    </citation>
    <scope>NUCLEOTIDE SEQUENCE [LARGE SCALE GENOMIC DNA]</scope>
    <source>
        <strain evidence="4">zg-325</strain>
    </source>
</reference>
<dbReference type="AlphaFoldDB" id="A0A6M8B755"/>
<feature type="transmembrane region" description="Helical" evidence="2">
    <location>
        <begin position="150"/>
        <end position="175"/>
    </location>
</feature>
<evidence type="ECO:0000313" key="4">
    <source>
        <dbReference type="Proteomes" id="UP000504752"/>
    </source>
</evidence>
<feature type="compositionally biased region" description="Pro residues" evidence="1">
    <location>
        <begin position="1"/>
        <end position="23"/>
    </location>
</feature>
<keyword evidence="4" id="KW-1185">Reference proteome</keyword>
<dbReference type="RefSeq" id="WP_159522856.1">
    <property type="nucleotide sequence ID" value="NZ_CP053642.1"/>
</dbReference>
<organism evidence="3 4">
    <name type="scientific">Actinomyces marmotae</name>
    <dbReference type="NCBI Taxonomy" id="2737173"/>
    <lineage>
        <taxon>Bacteria</taxon>
        <taxon>Bacillati</taxon>
        <taxon>Actinomycetota</taxon>
        <taxon>Actinomycetes</taxon>
        <taxon>Actinomycetales</taxon>
        <taxon>Actinomycetaceae</taxon>
        <taxon>Actinomyces</taxon>
    </lineage>
</organism>
<keyword evidence="2" id="KW-0472">Membrane</keyword>
<keyword evidence="2" id="KW-0812">Transmembrane</keyword>
<evidence type="ECO:0000313" key="3">
    <source>
        <dbReference type="EMBL" id="QKD79073.1"/>
    </source>
</evidence>
<keyword evidence="2" id="KW-1133">Transmembrane helix</keyword>
<name>A0A6M8B755_9ACTO</name>
<protein>
    <submittedName>
        <fullName evidence="3">Uncharacterized protein</fullName>
    </submittedName>
</protein>
<dbReference type="EMBL" id="CP053642">
    <property type="protein sequence ID" value="QKD79073.1"/>
    <property type="molecule type" value="Genomic_DNA"/>
</dbReference>
<evidence type="ECO:0000256" key="2">
    <source>
        <dbReference type="SAM" id="Phobius"/>
    </source>
</evidence>
<gene>
    <name evidence="3" type="ORF">HPC72_01275</name>
</gene>
<feature type="region of interest" description="Disordered" evidence="1">
    <location>
        <begin position="1"/>
        <end position="36"/>
    </location>
</feature>
<proteinExistence type="predicted"/>
<dbReference type="Proteomes" id="UP000504752">
    <property type="component" value="Chromosome"/>
</dbReference>
<dbReference type="SUPFAM" id="SSF81995">
    <property type="entry name" value="beta-sandwich domain of Sec23/24"/>
    <property type="match status" value="1"/>
</dbReference>
<feature type="transmembrane region" description="Helical" evidence="2">
    <location>
        <begin position="119"/>
        <end position="138"/>
    </location>
</feature>
<sequence length="224" mass="23640">MTDQSPYPPQQPYQPYQPYPQPSAPSSGRPDYARAPQAGMPQYPYAAAPYPGQPMAVYPVMPYLRPMGPQRPGTATGASVLGIISGGLGLLLAVSTIILTTTLDALAQLVAASHSRSTAVMIDYVLGFGVFVTAVALLTTSITFFKGKGYGGLLGAAIAQAVVTVLLHIVFPLMLPRILGLNSSDLPDSIRFNSGTVFYLVTGLGLAVSTIILLLNPSTKSWRK</sequence>
<evidence type="ECO:0000256" key="1">
    <source>
        <dbReference type="SAM" id="MobiDB-lite"/>
    </source>
</evidence>
<feature type="transmembrane region" description="Helical" evidence="2">
    <location>
        <begin position="75"/>
        <end position="99"/>
    </location>
</feature>
<feature type="transmembrane region" description="Helical" evidence="2">
    <location>
        <begin position="195"/>
        <end position="215"/>
    </location>
</feature>
<dbReference type="KEGG" id="amam:HPC72_01275"/>